<name>A0ABD2MK08_9CUCU</name>
<keyword evidence="2" id="KW-1185">Reference proteome</keyword>
<accession>A0ABD2MK08</accession>
<proteinExistence type="predicted"/>
<protein>
    <submittedName>
        <fullName evidence="1">Uncharacterized protein</fullName>
    </submittedName>
</protein>
<sequence length="102" mass="12040">MEVFRFHKADYITINRRISDVPWSEILSNGDLKADLNTFHVKLNNIIEDHVPKKSLDEIQKKLKIYQNYDDFLSFKHLRRESNAGIVADYNNFISNIEKDAL</sequence>
<evidence type="ECO:0000313" key="1">
    <source>
        <dbReference type="EMBL" id="KAL3266660.1"/>
    </source>
</evidence>
<organism evidence="1 2">
    <name type="scientific">Cryptolaemus montrouzieri</name>
    <dbReference type="NCBI Taxonomy" id="559131"/>
    <lineage>
        <taxon>Eukaryota</taxon>
        <taxon>Metazoa</taxon>
        <taxon>Ecdysozoa</taxon>
        <taxon>Arthropoda</taxon>
        <taxon>Hexapoda</taxon>
        <taxon>Insecta</taxon>
        <taxon>Pterygota</taxon>
        <taxon>Neoptera</taxon>
        <taxon>Endopterygota</taxon>
        <taxon>Coleoptera</taxon>
        <taxon>Polyphaga</taxon>
        <taxon>Cucujiformia</taxon>
        <taxon>Coccinelloidea</taxon>
        <taxon>Coccinellidae</taxon>
        <taxon>Scymninae</taxon>
        <taxon>Scymnini</taxon>
        <taxon>Cryptolaemus</taxon>
    </lineage>
</organism>
<gene>
    <name evidence="1" type="ORF">HHI36_010823</name>
</gene>
<dbReference type="EMBL" id="JABFTP020000001">
    <property type="protein sequence ID" value="KAL3266660.1"/>
    <property type="molecule type" value="Genomic_DNA"/>
</dbReference>
<evidence type="ECO:0000313" key="2">
    <source>
        <dbReference type="Proteomes" id="UP001516400"/>
    </source>
</evidence>
<dbReference type="Proteomes" id="UP001516400">
    <property type="component" value="Unassembled WGS sequence"/>
</dbReference>
<comment type="caution">
    <text evidence="1">The sequence shown here is derived from an EMBL/GenBank/DDBJ whole genome shotgun (WGS) entry which is preliminary data.</text>
</comment>
<reference evidence="1 2" key="1">
    <citation type="journal article" date="2021" name="BMC Biol.">
        <title>Horizontally acquired antibacterial genes associated with adaptive radiation of ladybird beetles.</title>
        <authorList>
            <person name="Li H.S."/>
            <person name="Tang X.F."/>
            <person name="Huang Y.H."/>
            <person name="Xu Z.Y."/>
            <person name="Chen M.L."/>
            <person name="Du X.Y."/>
            <person name="Qiu B.Y."/>
            <person name="Chen P.T."/>
            <person name="Zhang W."/>
            <person name="Slipinski A."/>
            <person name="Escalona H.E."/>
            <person name="Waterhouse R.M."/>
            <person name="Zwick A."/>
            <person name="Pang H."/>
        </authorList>
    </citation>
    <scope>NUCLEOTIDE SEQUENCE [LARGE SCALE GENOMIC DNA]</scope>
    <source>
        <strain evidence="1">SYSU2018</strain>
    </source>
</reference>
<dbReference type="AlphaFoldDB" id="A0ABD2MK08"/>